<dbReference type="Gene3D" id="3.90.79.10">
    <property type="entry name" value="Nucleoside Triphosphate Pyrophosphohydrolase"/>
    <property type="match status" value="1"/>
</dbReference>
<evidence type="ECO:0000256" key="9">
    <source>
        <dbReference type="SAM" id="MobiDB-lite"/>
    </source>
</evidence>
<gene>
    <name evidence="11" type="ORF">J4Q44_G00348040</name>
</gene>
<evidence type="ECO:0000256" key="8">
    <source>
        <dbReference type="ARBA" id="ARBA00035534"/>
    </source>
</evidence>
<dbReference type="CDD" id="cd04661">
    <property type="entry name" value="NUDIX_MRP_L46"/>
    <property type="match status" value="1"/>
</dbReference>
<organism evidence="11 12">
    <name type="scientific">Coregonus suidteri</name>
    <dbReference type="NCBI Taxonomy" id="861788"/>
    <lineage>
        <taxon>Eukaryota</taxon>
        <taxon>Metazoa</taxon>
        <taxon>Chordata</taxon>
        <taxon>Craniata</taxon>
        <taxon>Vertebrata</taxon>
        <taxon>Euteleostomi</taxon>
        <taxon>Actinopterygii</taxon>
        <taxon>Neopterygii</taxon>
        <taxon>Teleostei</taxon>
        <taxon>Protacanthopterygii</taxon>
        <taxon>Salmoniformes</taxon>
        <taxon>Salmonidae</taxon>
        <taxon>Coregoninae</taxon>
        <taxon>Coregonus</taxon>
    </lineage>
</organism>
<comment type="similarity">
    <text evidence="2">Belongs to the mitochondrion-specific ribosomal protein mL46 family.</text>
</comment>
<proteinExistence type="inferred from homology"/>
<dbReference type="PANTHER" id="PTHR13124:SF12">
    <property type="entry name" value="LARGE RIBOSOMAL SUBUNIT PROTEIN ML46"/>
    <property type="match status" value="1"/>
</dbReference>
<protein>
    <recommendedName>
        <fullName evidence="7">Large ribosomal subunit protein mL46</fullName>
    </recommendedName>
    <alternativeName>
        <fullName evidence="8">39S ribosomal protein L46, mitochondrial</fullName>
    </alternativeName>
</protein>
<sequence>MKLHLNIYLFQTTFIFISSIPFSLRPSSQRFVGRTWRIKMAAPCSRILSRPLWQFITNVGRTGLKHTGVRQISLSYACRAATQTKSKTESVASPWKLYGAVCLQRLPVISQERNPIEDQFAELMHQMELERSLLSEHEQRLLEDSERMRRKQADNYDSDEEEADFGGQETITAQDQEDTWEQNLKRFQPALRARDVDGTALGSVERCLGDSLVLLVQQTVGKEKIWLLPQAQWEAGETLRQTAERALASLPEADSKATFLGNAPCGVYKYKFPKDGRTERSVGAKVFFFKALLSGGSGSQSASQKGPFLWLKKTELQGYLKPAYLEKVNRFILNL</sequence>
<evidence type="ECO:0000313" key="11">
    <source>
        <dbReference type="EMBL" id="KAK6293974.1"/>
    </source>
</evidence>
<dbReference type="InterPro" id="IPR040008">
    <property type="entry name" value="Ribosomal_mL46"/>
</dbReference>
<accession>A0AAN8Q797</accession>
<evidence type="ECO:0000256" key="4">
    <source>
        <dbReference type="ARBA" id="ARBA00022980"/>
    </source>
</evidence>
<dbReference type="FunFam" id="3.90.79.10:FF:000018">
    <property type="entry name" value="39S ribosomal protein L46, mitochondrial"/>
    <property type="match status" value="1"/>
</dbReference>
<evidence type="ECO:0000313" key="12">
    <source>
        <dbReference type="Proteomes" id="UP001356427"/>
    </source>
</evidence>
<evidence type="ECO:0000256" key="7">
    <source>
        <dbReference type="ARBA" id="ARBA00035190"/>
    </source>
</evidence>
<reference evidence="11 12" key="1">
    <citation type="submission" date="2021-04" db="EMBL/GenBank/DDBJ databases">
        <authorList>
            <person name="De Guttry C."/>
            <person name="Zahm M."/>
            <person name="Klopp C."/>
            <person name="Cabau C."/>
            <person name="Louis A."/>
            <person name="Berthelot C."/>
            <person name="Parey E."/>
            <person name="Roest Crollius H."/>
            <person name="Montfort J."/>
            <person name="Robinson-Rechavi M."/>
            <person name="Bucao C."/>
            <person name="Bouchez O."/>
            <person name="Gislard M."/>
            <person name="Lluch J."/>
            <person name="Milhes M."/>
            <person name="Lampietro C."/>
            <person name="Lopez Roques C."/>
            <person name="Donnadieu C."/>
            <person name="Braasch I."/>
            <person name="Desvignes T."/>
            <person name="Postlethwait J."/>
            <person name="Bobe J."/>
            <person name="Wedekind C."/>
            <person name="Guiguen Y."/>
        </authorList>
    </citation>
    <scope>NUCLEOTIDE SEQUENCE [LARGE SCALE GENOMIC DNA]</scope>
    <source>
        <strain evidence="11">Cs_M1</strain>
        <tissue evidence="11">Blood</tissue>
    </source>
</reference>
<feature type="region of interest" description="Disordered" evidence="9">
    <location>
        <begin position="143"/>
        <end position="165"/>
    </location>
</feature>
<keyword evidence="6" id="KW-0687">Ribonucleoprotein</keyword>
<dbReference type="Proteomes" id="UP001356427">
    <property type="component" value="Unassembled WGS sequence"/>
</dbReference>
<keyword evidence="3" id="KW-0809">Transit peptide</keyword>
<dbReference type="InterPro" id="IPR033650">
    <property type="entry name" value="Ribosomal_mL46_NUDIX"/>
</dbReference>
<evidence type="ECO:0000256" key="6">
    <source>
        <dbReference type="ARBA" id="ARBA00023274"/>
    </source>
</evidence>
<keyword evidence="4" id="KW-0689">Ribosomal protein</keyword>
<comment type="caution">
    <text evidence="11">The sequence shown here is derived from an EMBL/GenBank/DDBJ whole genome shotgun (WGS) entry which is preliminary data.</text>
</comment>
<evidence type="ECO:0000256" key="1">
    <source>
        <dbReference type="ARBA" id="ARBA00004173"/>
    </source>
</evidence>
<dbReference type="PANTHER" id="PTHR13124">
    <property type="entry name" value="39S RIBOSOMAL PROTEIN L46, MITOCHONDRIAL PRECURSOR-RELATED"/>
    <property type="match status" value="1"/>
</dbReference>
<dbReference type="GO" id="GO:0005743">
    <property type="term" value="C:mitochondrial inner membrane"/>
    <property type="evidence" value="ECO:0007669"/>
    <property type="project" value="UniProtKB-ARBA"/>
</dbReference>
<keyword evidence="12" id="KW-1185">Reference proteome</keyword>
<evidence type="ECO:0000259" key="10">
    <source>
        <dbReference type="Pfam" id="PF11788"/>
    </source>
</evidence>
<dbReference type="GO" id="GO:0003735">
    <property type="term" value="F:structural constituent of ribosome"/>
    <property type="evidence" value="ECO:0007669"/>
    <property type="project" value="InterPro"/>
</dbReference>
<feature type="domain" description="Large ribosomal subunit protein mL46 N-terminal" evidence="10">
    <location>
        <begin position="95"/>
        <end position="188"/>
    </location>
</feature>
<dbReference type="AlphaFoldDB" id="A0AAN8Q797"/>
<evidence type="ECO:0000256" key="2">
    <source>
        <dbReference type="ARBA" id="ARBA00009070"/>
    </source>
</evidence>
<dbReference type="GO" id="GO:0005762">
    <property type="term" value="C:mitochondrial large ribosomal subunit"/>
    <property type="evidence" value="ECO:0007669"/>
    <property type="project" value="TreeGrafter"/>
</dbReference>
<keyword evidence="5" id="KW-0496">Mitochondrion</keyword>
<feature type="compositionally biased region" description="Basic and acidic residues" evidence="9">
    <location>
        <begin position="143"/>
        <end position="154"/>
    </location>
</feature>
<dbReference type="Pfam" id="PF11788">
    <property type="entry name" value="MRP-L46"/>
    <property type="match status" value="1"/>
</dbReference>
<dbReference type="InterPro" id="IPR021757">
    <property type="entry name" value="Ribosomal_mL46_N"/>
</dbReference>
<name>A0AAN8Q797_9TELE</name>
<dbReference type="SUPFAM" id="SSF55811">
    <property type="entry name" value="Nudix"/>
    <property type="match status" value="1"/>
</dbReference>
<comment type="subcellular location">
    <subcellularLocation>
        <location evidence="1">Mitochondrion</location>
    </subcellularLocation>
</comment>
<dbReference type="InterPro" id="IPR015797">
    <property type="entry name" value="NUDIX_hydrolase-like_dom_sf"/>
</dbReference>
<evidence type="ECO:0000256" key="5">
    <source>
        <dbReference type="ARBA" id="ARBA00023128"/>
    </source>
</evidence>
<evidence type="ECO:0000256" key="3">
    <source>
        <dbReference type="ARBA" id="ARBA00022946"/>
    </source>
</evidence>
<dbReference type="EMBL" id="JAGTTL010000035">
    <property type="protein sequence ID" value="KAK6293974.1"/>
    <property type="molecule type" value="Genomic_DNA"/>
</dbReference>